<dbReference type="AlphaFoldDB" id="A0A9D5AQ17"/>
<feature type="domain" description="uDENN" evidence="2">
    <location>
        <begin position="141"/>
        <end position="236"/>
    </location>
</feature>
<keyword evidence="4" id="KW-1185">Reference proteome</keyword>
<gene>
    <name evidence="3" type="ORF">KIW84_040637</name>
</gene>
<evidence type="ECO:0000259" key="2">
    <source>
        <dbReference type="Pfam" id="PF03456"/>
    </source>
</evidence>
<evidence type="ECO:0000313" key="3">
    <source>
        <dbReference type="EMBL" id="KAI5415266.1"/>
    </source>
</evidence>
<evidence type="ECO:0000256" key="1">
    <source>
        <dbReference type="SAM" id="MobiDB-lite"/>
    </source>
</evidence>
<feature type="compositionally biased region" description="Basic and acidic residues" evidence="1">
    <location>
        <begin position="1"/>
        <end position="17"/>
    </location>
</feature>
<dbReference type="InterPro" id="IPR051942">
    <property type="entry name" value="DENN_domain_containing_2"/>
</dbReference>
<dbReference type="PANTHER" id="PTHR15288:SF22">
    <property type="entry name" value="DENN (AEX-3) DOMAIN PROTEIN"/>
    <property type="match status" value="1"/>
</dbReference>
<dbReference type="Pfam" id="PF03456">
    <property type="entry name" value="uDENN"/>
    <property type="match status" value="1"/>
</dbReference>
<dbReference type="Gene3D" id="3.30.450.200">
    <property type="match status" value="1"/>
</dbReference>
<dbReference type="Proteomes" id="UP001058974">
    <property type="component" value="Chromosome 4"/>
</dbReference>
<feature type="region of interest" description="Disordered" evidence="1">
    <location>
        <begin position="1"/>
        <end position="26"/>
    </location>
</feature>
<dbReference type="InterPro" id="IPR005113">
    <property type="entry name" value="uDENN_dom"/>
</dbReference>
<feature type="region of interest" description="Disordered" evidence="1">
    <location>
        <begin position="386"/>
        <end position="431"/>
    </location>
</feature>
<comment type="caution">
    <text evidence="3">The sequence shown here is derived from an EMBL/GenBank/DDBJ whole genome shotgun (WGS) entry which is preliminary data.</text>
</comment>
<accession>A0A9D5AQ17</accession>
<feature type="compositionally biased region" description="Basic and acidic residues" evidence="1">
    <location>
        <begin position="422"/>
        <end position="431"/>
    </location>
</feature>
<name>A0A9D5AQ17_PEA</name>
<dbReference type="PANTHER" id="PTHR15288">
    <property type="entry name" value="DENN DOMAIN-CONTAINING PROTEIN 2"/>
    <property type="match status" value="1"/>
</dbReference>
<feature type="compositionally biased region" description="Basic and acidic residues" evidence="1">
    <location>
        <begin position="386"/>
        <end position="397"/>
    </location>
</feature>
<proteinExistence type="predicted"/>
<dbReference type="EMBL" id="JAMSHJ010000004">
    <property type="protein sequence ID" value="KAI5415266.1"/>
    <property type="molecule type" value="Genomic_DNA"/>
</dbReference>
<sequence>MTGTEKEQDVSRADVNSHLHSSKYDNNGSQFQRLQYQVTKLFKGFSSPPEVENENKTYNPEILTSLKRQWAANFQLKYMGHRSFKKPSQLFESIVVVGLHPNCDVQTLHRQFVDRKFEESAKLRSALGCQNQSLVEPNIEPQVLFVYPPEKPMPLKCKDLLSFCFPGGLEVRCMFNELLSIFNFLKLAVRAVERTPSMSALNEIFYGQEHLKQMDLSFVFRLQGSDNSTLYGCCVLVEELVQKPSGLLSLISDKQPSYSSLRRYVLTTQRCYCILSRLPFFKLHFGVLNSIFTQERLEKLTKSVEDSNLEFVEGSYDEENSGGNSENVLVSDEIIEHGFHESSLISQSRVRASTPENIVGDGHPESLMVDGELQSYKEKIDYDSVVSTEHETDRTTANEEYGPTVSEESDDHPENLIIDGELQGKIDNDSV</sequence>
<reference evidence="3 4" key="1">
    <citation type="journal article" date="2022" name="Nat. Genet.">
        <title>Improved pea reference genome and pan-genome highlight genomic features and evolutionary characteristics.</title>
        <authorList>
            <person name="Yang T."/>
            <person name="Liu R."/>
            <person name="Luo Y."/>
            <person name="Hu S."/>
            <person name="Wang D."/>
            <person name="Wang C."/>
            <person name="Pandey M.K."/>
            <person name="Ge S."/>
            <person name="Xu Q."/>
            <person name="Li N."/>
            <person name="Li G."/>
            <person name="Huang Y."/>
            <person name="Saxena R.K."/>
            <person name="Ji Y."/>
            <person name="Li M."/>
            <person name="Yan X."/>
            <person name="He Y."/>
            <person name="Liu Y."/>
            <person name="Wang X."/>
            <person name="Xiang C."/>
            <person name="Varshney R.K."/>
            <person name="Ding H."/>
            <person name="Gao S."/>
            <person name="Zong X."/>
        </authorList>
    </citation>
    <scope>NUCLEOTIDE SEQUENCE [LARGE SCALE GENOMIC DNA]</scope>
    <source>
        <strain evidence="3 4">cv. Zhongwan 6</strain>
    </source>
</reference>
<protein>
    <recommendedName>
        <fullName evidence="2">uDENN domain-containing protein</fullName>
    </recommendedName>
</protein>
<evidence type="ECO:0000313" key="4">
    <source>
        <dbReference type="Proteomes" id="UP001058974"/>
    </source>
</evidence>
<dbReference type="Gramene" id="Psat04G0063700-T1">
    <property type="protein sequence ID" value="KAI5415266.1"/>
    <property type="gene ID" value="KIW84_040637"/>
</dbReference>
<organism evidence="3 4">
    <name type="scientific">Pisum sativum</name>
    <name type="common">Garden pea</name>
    <name type="synonym">Lathyrus oleraceus</name>
    <dbReference type="NCBI Taxonomy" id="3888"/>
    <lineage>
        <taxon>Eukaryota</taxon>
        <taxon>Viridiplantae</taxon>
        <taxon>Streptophyta</taxon>
        <taxon>Embryophyta</taxon>
        <taxon>Tracheophyta</taxon>
        <taxon>Spermatophyta</taxon>
        <taxon>Magnoliopsida</taxon>
        <taxon>eudicotyledons</taxon>
        <taxon>Gunneridae</taxon>
        <taxon>Pentapetalae</taxon>
        <taxon>rosids</taxon>
        <taxon>fabids</taxon>
        <taxon>Fabales</taxon>
        <taxon>Fabaceae</taxon>
        <taxon>Papilionoideae</taxon>
        <taxon>50 kb inversion clade</taxon>
        <taxon>NPAAA clade</taxon>
        <taxon>Hologalegina</taxon>
        <taxon>IRL clade</taxon>
        <taxon>Fabeae</taxon>
        <taxon>Lathyrus</taxon>
    </lineage>
</organism>